<sequence>MSPPGAQLGLGTVWHRRLRPALHAFHYPGYFLLLPLRQLRARPCDALRRNRRGLLSFHDRDHGDGGGDALAWFDRLLLAEGVSDATGEVWLQTFPRVLGFAFKPVSFWYAHREDGSLAAVVAEVNNTFGERHVYLLDGPGLAFGQPQSARKVFHVSPFCRVEGDYTFRFDRRLDAQGQPAWCRAAVDLRDAQGLLLQTSQAGLLQPLTPGAVRRAFWGLPLMTFGVVLRIHWQALRLLCKRVPFFSKPSAPSELVSR</sequence>
<name>A0ABV0G9L4_9BURK</name>
<gene>
    <name evidence="1" type="ORF">ABDJ40_03120</name>
</gene>
<comment type="caution">
    <text evidence="1">The sequence shown here is derived from an EMBL/GenBank/DDBJ whole genome shotgun (WGS) entry which is preliminary data.</text>
</comment>
<dbReference type="PANTHER" id="PTHR33973:SF4">
    <property type="entry name" value="OS07G0153300 PROTEIN"/>
    <property type="match status" value="1"/>
</dbReference>
<keyword evidence="2" id="KW-1185">Reference proteome</keyword>
<organism evidence="1 2">
    <name type="scientific">Roseateles flavus</name>
    <dbReference type="NCBI Taxonomy" id="3149041"/>
    <lineage>
        <taxon>Bacteria</taxon>
        <taxon>Pseudomonadati</taxon>
        <taxon>Pseudomonadota</taxon>
        <taxon>Betaproteobacteria</taxon>
        <taxon>Burkholderiales</taxon>
        <taxon>Sphaerotilaceae</taxon>
        <taxon>Roseateles</taxon>
    </lineage>
</organism>
<dbReference type="EMBL" id="JBDPZC010000001">
    <property type="protein sequence ID" value="MEO3711751.1"/>
    <property type="molecule type" value="Genomic_DNA"/>
</dbReference>
<reference evidence="1 2" key="1">
    <citation type="submission" date="2024-05" db="EMBL/GenBank/DDBJ databases">
        <title>Roseateles sp. 2.12 16S ribosomal RNA gene Genome sequencing and assembly.</title>
        <authorList>
            <person name="Woo H."/>
        </authorList>
    </citation>
    <scope>NUCLEOTIDE SEQUENCE [LARGE SCALE GENOMIC DNA]</scope>
    <source>
        <strain evidence="1 2">2.12</strain>
    </source>
</reference>
<accession>A0ABV0G9L4</accession>
<dbReference type="RefSeq" id="WP_347605932.1">
    <property type="nucleotide sequence ID" value="NZ_JBDPZC010000001.1"/>
</dbReference>
<dbReference type="PANTHER" id="PTHR33973">
    <property type="entry name" value="OS07G0153300 PROTEIN"/>
    <property type="match status" value="1"/>
</dbReference>
<proteinExistence type="predicted"/>
<evidence type="ECO:0000313" key="1">
    <source>
        <dbReference type="EMBL" id="MEO3711751.1"/>
    </source>
</evidence>
<protein>
    <submittedName>
        <fullName evidence="1">DUF1365 domain-containing protein</fullName>
    </submittedName>
</protein>
<evidence type="ECO:0000313" key="2">
    <source>
        <dbReference type="Proteomes" id="UP001462640"/>
    </source>
</evidence>
<dbReference type="Pfam" id="PF07103">
    <property type="entry name" value="DUF1365"/>
    <property type="match status" value="1"/>
</dbReference>
<dbReference type="InterPro" id="IPR010775">
    <property type="entry name" value="DUF1365"/>
</dbReference>
<dbReference type="Proteomes" id="UP001462640">
    <property type="component" value="Unassembled WGS sequence"/>
</dbReference>